<dbReference type="GO" id="GO:0051028">
    <property type="term" value="P:mRNA transport"/>
    <property type="evidence" value="ECO:0007669"/>
    <property type="project" value="Ensembl"/>
</dbReference>
<name>A0A674EN17_SALTR</name>
<dbReference type="Pfam" id="PF05781">
    <property type="entry name" value="MRVI1"/>
    <property type="match status" value="2"/>
</dbReference>
<dbReference type="PANTHER" id="PTHR15352">
    <property type="entry name" value="LYMPHOID-RESTRICTED MEMBRANE PROTEIN, JAW1"/>
    <property type="match status" value="1"/>
</dbReference>
<feature type="domain" description="KASH5-like coiled-coil" evidence="12">
    <location>
        <begin position="357"/>
        <end position="485"/>
    </location>
</feature>
<evidence type="ECO:0000256" key="1">
    <source>
        <dbReference type="ARBA" id="ARBA00004167"/>
    </source>
</evidence>
<evidence type="ECO:0000313" key="13">
    <source>
        <dbReference type="Ensembl" id="ENSSTUP00000109521.1"/>
    </source>
</evidence>
<evidence type="ECO:0000256" key="8">
    <source>
        <dbReference type="SAM" id="Coils"/>
    </source>
</evidence>
<evidence type="ECO:0000256" key="3">
    <source>
        <dbReference type="ARBA" id="ARBA00022490"/>
    </source>
</evidence>
<accession>A0A674EN17</accession>
<evidence type="ECO:0000259" key="11">
    <source>
        <dbReference type="Pfam" id="PF14658"/>
    </source>
</evidence>
<dbReference type="Pfam" id="PF14658">
    <property type="entry name" value="EF-hand_9"/>
    <property type="match status" value="1"/>
</dbReference>
<dbReference type="GO" id="GO:0005789">
    <property type="term" value="C:endoplasmic reticulum membrane"/>
    <property type="evidence" value="ECO:0007669"/>
    <property type="project" value="Ensembl"/>
</dbReference>
<keyword evidence="7 10" id="KW-0472">Membrane</keyword>
<dbReference type="GO" id="GO:0097431">
    <property type="term" value="C:mitotic spindle pole"/>
    <property type="evidence" value="ECO:0007669"/>
    <property type="project" value="Ensembl"/>
</dbReference>
<dbReference type="InterPro" id="IPR008677">
    <property type="entry name" value="MRVI1"/>
</dbReference>
<feature type="compositionally biased region" description="Polar residues" evidence="9">
    <location>
        <begin position="690"/>
        <end position="711"/>
    </location>
</feature>
<dbReference type="AlphaFoldDB" id="A0A674EN17"/>
<feature type="region of interest" description="Disordered" evidence="9">
    <location>
        <begin position="154"/>
        <end position="176"/>
    </location>
</feature>
<feature type="region of interest" description="Disordered" evidence="9">
    <location>
        <begin position="688"/>
        <end position="711"/>
    </location>
</feature>
<keyword evidence="3" id="KW-0963">Cytoplasm</keyword>
<evidence type="ECO:0000256" key="6">
    <source>
        <dbReference type="ARBA" id="ARBA00023054"/>
    </source>
</evidence>
<dbReference type="GO" id="GO:0005813">
    <property type="term" value="C:centrosome"/>
    <property type="evidence" value="ECO:0007669"/>
    <property type="project" value="Ensembl"/>
</dbReference>
<evidence type="ECO:0000259" key="12">
    <source>
        <dbReference type="Pfam" id="PF14662"/>
    </source>
</evidence>
<dbReference type="Pfam" id="PF14662">
    <property type="entry name" value="KASH_CCD"/>
    <property type="match status" value="1"/>
</dbReference>
<evidence type="ECO:0000256" key="5">
    <source>
        <dbReference type="ARBA" id="ARBA00022989"/>
    </source>
</evidence>
<organism evidence="13 14">
    <name type="scientific">Salmo trutta</name>
    <name type="common">Brown trout</name>
    <dbReference type="NCBI Taxonomy" id="8032"/>
    <lineage>
        <taxon>Eukaryota</taxon>
        <taxon>Metazoa</taxon>
        <taxon>Chordata</taxon>
        <taxon>Craniata</taxon>
        <taxon>Vertebrata</taxon>
        <taxon>Euteleostomi</taxon>
        <taxon>Actinopterygii</taxon>
        <taxon>Neopterygii</taxon>
        <taxon>Teleostei</taxon>
        <taxon>Protacanthopterygii</taxon>
        <taxon>Salmoniformes</taxon>
        <taxon>Salmonidae</taxon>
        <taxon>Salmoninae</taxon>
        <taxon>Salmo</taxon>
    </lineage>
</organism>
<keyword evidence="5 10" id="KW-1133">Transmembrane helix</keyword>
<feature type="compositionally biased region" description="Polar residues" evidence="9">
    <location>
        <begin position="914"/>
        <end position="923"/>
    </location>
</feature>
<comment type="subcellular location">
    <subcellularLocation>
        <location evidence="2">Cytoplasm</location>
    </subcellularLocation>
    <subcellularLocation>
        <location evidence="1">Membrane</location>
        <topology evidence="1">Single-pass membrane protein</topology>
    </subcellularLocation>
</comment>
<dbReference type="GO" id="GO:0000785">
    <property type="term" value="C:chromatin"/>
    <property type="evidence" value="ECO:0007669"/>
    <property type="project" value="Ensembl"/>
</dbReference>
<dbReference type="InterPro" id="IPR039508">
    <property type="entry name" value="KASH5_EF-hand-like_dom"/>
</dbReference>
<dbReference type="Proteomes" id="UP000472277">
    <property type="component" value="Chromosome 40"/>
</dbReference>
<dbReference type="InParanoid" id="A0A674EN17"/>
<evidence type="ECO:0000256" key="4">
    <source>
        <dbReference type="ARBA" id="ARBA00022692"/>
    </source>
</evidence>
<protein>
    <submittedName>
        <fullName evidence="13">Lymphoid-restricted membrane protein</fullName>
    </submittedName>
</protein>
<reference evidence="13" key="1">
    <citation type="submission" date="2025-08" db="UniProtKB">
        <authorList>
            <consortium name="Ensembl"/>
        </authorList>
    </citation>
    <scope>IDENTIFICATION</scope>
</reference>
<dbReference type="GO" id="GO:0007052">
    <property type="term" value="P:mitotic spindle organization"/>
    <property type="evidence" value="ECO:0007669"/>
    <property type="project" value="Ensembl"/>
</dbReference>
<dbReference type="GO" id="GO:0051984">
    <property type="term" value="P:positive regulation of chromosome segregation"/>
    <property type="evidence" value="ECO:0007669"/>
    <property type="project" value="Ensembl"/>
</dbReference>
<keyword evidence="14" id="KW-1185">Reference proteome</keyword>
<evidence type="ECO:0000256" key="10">
    <source>
        <dbReference type="SAM" id="Phobius"/>
    </source>
</evidence>
<evidence type="ECO:0000256" key="9">
    <source>
        <dbReference type="SAM" id="MobiDB-lite"/>
    </source>
</evidence>
<dbReference type="GO" id="GO:0031965">
    <property type="term" value="C:nuclear membrane"/>
    <property type="evidence" value="ECO:0007669"/>
    <property type="project" value="Ensembl"/>
</dbReference>
<proteinExistence type="predicted"/>
<dbReference type="Ensembl" id="ENSSTUT00000117283.1">
    <property type="protein sequence ID" value="ENSSTUP00000109521.1"/>
    <property type="gene ID" value="ENSSTUG00000048650.1"/>
</dbReference>
<feature type="transmembrane region" description="Helical" evidence="10">
    <location>
        <begin position="1042"/>
        <end position="1064"/>
    </location>
</feature>
<dbReference type="GeneTree" id="ENSGT00530000063722"/>
<feature type="region of interest" description="Disordered" evidence="9">
    <location>
        <begin position="67"/>
        <end position="87"/>
    </location>
</feature>
<feature type="region of interest" description="Disordered" evidence="9">
    <location>
        <begin position="30"/>
        <end position="53"/>
    </location>
</feature>
<keyword evidence="4 10" id="KW-0812">Transmembrane</keyword>
<evidence type="ECO:0000313" key="14">
    <source>
        <dbReference type="Proteomes" id="UP000472277"/>
    </source>
</evidence>
<dbReference type="GO" id="GO:0007344">
    <property type="term" value="P:pronuclear fusion"/>
    <property type="evidence" value="ECO:0007669"/>
    <property type="project" value="Ensembl"/>
</dbReference>
<keyword evidence="6 8" id="KW-0175">Coiled coil</keyword>
<evidence type="ECO:0000256" key="7">
    <source>
        <dbReference type="ARBA" id="ARBA00023136"/>
    </source>
</evidence>
<feature type="compositionally biased region" description="Polar residues" evidence="9">
    <location>
        <begin position="32"/>
        <end position="53"/>
    </location>
</feature>
<dbReference type="OMA" id="EWMAYCG"/>
<sequence length="1100" mass="122873">MDLGVTHRQRHNPVDSICRKLQTIQRHDREFNPSSPFQIPKFTSSSYDSPQSGLRRNLEVILKKREREGMLTPKGSPQLPRSSHCPNSAPANHTMNPPTPVNAKFTITSNPGEWTGVGVGLGGQGRGWQRNCSTPAVQTGDTFFSFSRGHRFTQPEVGTLSDGSERHRTPSLSHTHTPAHSLLSYNLNFCSSDSTANLLQCELPYPALVVKRLSMGDGAMSSENRKEMAEVSLICEEDLLDTIFHVCDSQRRGKVYVSRIVDYLRHTTSRGSEDSGLEDLCNMLDPEHKDVSIDLDTYHAIMKEWIDDCRNNGYWKDLTQESVRLRDSLSAKRSVLLNMTSGSLEAFGGEVSRADLETSDLVFCVTDLQFSNQKLQEEVRKLKQNVETMEDHNQKLAEENEELKSQARLGQQLAQKEKMLKDEVEEMKMSLSCTEEGRARASAQTKHMVHIHSHTLLHCHNIKVTMEMDDLQKRIIELCDLNADLILFGSLSRAHSLWDLFFLHSLIVSRSPSCSAGISLSVAYRLNHSTSGSLQTELALAQAPPEGAACVSPLSFASVLDETLDREVFRLLQGPTPDQMSLEFKSLVNKLKRDFKDEGHSILSTLRGLIHHYGGPGASKDPRLQSELDQRRTEWGLSLEQLDQYTDSLEKELIKMANSIRRSRTEILHLSVRVQEQENQKRQLREELDQLNTPGDSREASCQTPDENTQGAKLPECFGLEDAHQHAVDTEEHPLPPSHSSLSGKTNSLFLPSDQSFSLLTHTVILCFPHCSLSPNDKEIETEFQRLSLGFKCDMFTLEKRLRLEERSRDLAEENVRREVSSCQGLLQALAPLCEDDNQSMDIIQRLQKNLDILIQAMTRVSSRSEMLGAIHQESRTGKAVELMIQHVENLRRMYTKEHAELTELKENMLQNERSFGSHSGGTHSDDFRGKKQSGATSYKASARRVSIAAIPRSGGGGGPMHFDMPNKPQDTTETEAERLTRRSPWKSTARPPLKRFVSSGAWVETDEPSLVIPILAEQAAAAPCLAYSSRPASAASGSRGLWLWLALVVVLAGLLALLASLVLQPAVDGAPVGTGDSWVTIQQLLWPYTGLRHNGQPPV</sequence>
<feature type="region of interest" description="Disordered" evidence="9">
    <location>
        <begin position="914"/>
        <end position="988"/>
    </location>
</feature>
<feature type="domain" description="Protein KASH5 EF-hand-like" evidence="11">
    <location>
        <begin position="242"/>
        <end position="306"/>
    </location>
</feature>
<evidence type="ECO:0000256" key="2">
    <source>
        <dbReference type="ARBA" id="ARBA00004496"/>
    </source>
</evidence>
<dbReference type="PANTHER" id="PTHR15352:SF3">
    <property type="entry name" value="INOSITOL 1,4,5-TRIPHOSPHATE RECEPTOR ASSOCIATED 2"/>
    <property type="match status" value="1"/>
</dbReference>
<dbReference type="InterPro" id="IPR028168">
    <property type="entry name" value="KASH5_CC"/>
</dbReference>
<feature type="coiled-coil region" evidence="8">
    <location>
        <begin position="365"/>
        <end position="413"/>
    </location>
</feature>
<dbReference type="GO" id="GO:0035046">
    <property type="term" value="P:pronuclear migration"/>
    <property type="evidence" value="ECO:0007669"/>
    <property type="project" value="Ensembl"/>
</dbReference>
<reference evidence="13" key="2">
    <citation type="submission" date="2025-09" db="UniProtKB">
        <authorList>
            <consortium name="Ensembl"/>
        </authorList>
    </citation>
    <scope>IDENTIFICATION</scope>
</reference>